<dbReference type="AlphaFoldDB" id="A0A835RPM3"/>
<comment type="caution">
    <text evidence="1">The sequence shown here is derived from an EMBL/GenBank/DDBJ whole genome shotgun (WGS) entry which is preliminary data.</text>
</comment>
<evidence type="ECO:0000313" key="2">
    <source>
        <dbReference type="Proteomes" id="UP000636800"/>
    </source>
</evidence>
<evidence type="ECO:0000313" key="1">
    <source>
        <dbReference type="EMBL" id="KAG0496145.1"/>
    </source>
</evidence>
<dbReference type="EMBL" id="JADCNL010000001">
    <property type="protein sequence ID" value="KAG0496145.1"/>
    <property type="molecule type" value="Genomic_DNA"/>
</dbReference>
<dbReference type="OrthoDB" id="1915958at2759"/>
<name>A0A835RPM3_VANPL</name>
<organism evidence="1 2">
    <name type="scientific">Vanilla planifolia</name>
    <name type="common">Vanilla</name>
    <dbReference type="NCBI Taxonomy" id="51239"/>
    <lineage>
        <taxon>Eukaryota</taxon>
        <taxon>Viridiplantae</taxon>
        <taxon>Streptophyta</taxon>
        <taxon>Embryophyta</taxon>
        <taxon>Tracheophyta</taxon>
        <taxon>Spermatophyta</taxon>
        <taxon>Magnoliopsida</taxon>
        <taxon>Liliopsida</taxon>
        <taxon>Asparagales</taxon>
        <taxon>Orchidaceae</taxon>
        <taxon>Vanilloideae</taxon>
        <taxon>Vanilleae</taxon>
        <taxon>Vanilla</taxon>
    </lineage>
</organism>
<protein>
    <submittedName>
        <fullName evidence="1">Uncharacterized protein</fullName>
    </submittedName>
</protein>
<gene>
    <name evidence="1" type="ORF">HPP92_000836</name>
</gene>
<reference evidence="1 2" key="1">
    <citation type="journal article" date="2020" name="Nat. Food">
        <title>A phased Vanilla planifolia genome enables genetic improvement of flavour and production.</title>
        <authorList>
            <person name="Hasing T."/>
            <person name="Tang H."/>
            <person name="Brym M."/>
            <person name="Khazi F."/>
            <person name="Huang T."/>
            <person name="Chambers A.H."/>
        </authorList>
    </citation>
    <scope>NUCLEOTIDE SEQUENCE [LARGE SCALE GENOMIC DNA]</scope>
    <source>
        <tissue evidence="1">Leaf</tissue>
    </source>
</reference>
<accession>A0A835RPM3</accession>
<keyword evidence="2" id="KW-1185">Reference proteome</keyword>
<sequence length="217" mass="23135">MPSLAYRAINELHVKVFPSVYSPILSPCPCSCCPSLAPSCLPRFEQANATLTSANEFASKPSSCIIRKASNASSHSSNMHSAAIIEFQDTWSGTGIRSNTLIALPKSPHLAYIETRELGTDAGQDFWPDLTVAAWIWRPMEILDASGRFDDSGKDSVVWGNSGGGHGEIGGYGRVEGVGTGMGTNGLDPCRRRRLRIAGGGGKSLVLAGREEQLGIR</sequence>
<proteinExistence type="predicted"/>
<dbReference type="Proteomes" id="UP000636800">
    <property type="component" value="Chromosome 1"/>
</dbReference>